<gene>
    <name evidence="3" type="ORF">M2280_003270</name>
</gene>
<evidence type="ECO:0000313" key="3">
    <source>
        <dbReference type="EMBL" id="MDH6282047.1"/>
    </source>
</evidence>
<comment type="caution">
    <text evidence="3">The sequence shown here is derived from an EMBL/GenBank/DDBJ whole genome shotgun (WGS) entry which is preliminary data.</text>
</comment>
<evidence type="ECO:0000313" key="4">
    <source>
        <dbReference type="Proteomes" id="UP001160334"/>
    </source>
</evidence>
<dbReference type="SUPFAM" id="SSF51182">
    <property type="entry name" value="RmlC-like cupins"/>
    <property type="match status" value="1"/>
</dbReference>
<dbReference type="InterPro" id="IPR011051">
    <property type="entry name" value="RmlC_Cupin_sf"/>
</dbReference>
<dbReference type="Gene3D" id="2.60.120.10">
    <property type="entry name" value="Jelly Rolls"/>
    <property type="match status" value="1"/>
</dbReference>
<organism evidence="3 4">
    <name type="scientific">Prescottella agglutinans</name>
    <dbReference type="NCBI Taxonomy" id="1644129"/>
    <lineage>
        <taxon>Bacteria</taxon>
        <taxon>Bacillati</taxon>
        <taxon>Actinomycetota</taxon>
        <taxon>Actinomycetes</taxon>
        <taxon>Mycobacteriales</taxon>
        <taxon>Nocardiaceae</taxon>
        <taxon>Prescottella</taxon>
    </lineage>
</organism>
<protein>
    <submittedName>
        <fullName evidence="3">Transcriptional regulator with XRE-family HTH domain</fullName>
    </submittedName>
</protein>
<dbReference type="SMART" id="SM00530">
    <property type="entry name" value="HTH_XRE"/>
    <property type="match status" value="1"/>
</dbReference>
<keyword evidence="4" id="KW-1185">Reference proteome</keyword>
<dbReference type="InterPro" id="IPR014710">
    <property type="entry name" value="RmlC-like_jellyroll"/>
</dbReference>
<dbReference type="Gene3D" id="1.10.260.40">
    <property type="entry name" value="lambda repressor-like DNA-binding domains"/>
    <property type="match status" value="1"/>
</dbReference>
<dbReference type="CDD" id="cd02209">
    <property type="entry name" value="cupin_XRE_C"/>
    <property type="match status" value="1"/>
</dbReference>
<dbReference type="InterPro" id="IPR013096">
    <property type="entry name" value="Cupin_2"/>
</dbReference>
<feature type="domain" description="HTH cro/C1-type" evidence="2">
    <location>
        <begin position="16"/>
        <end position="70"/>
    </location>
</feature>
<evidence type="ECO:0000259" key="2">
    <source>
        <dbReference type="PROSITE" id="PS50943"/>
    </source>
</evidence>
<reference evidence="3 4" key="1">
    <citation type="submission" date="2023-04" db="EMBL/GenBank/DDBJ databases">
        <title>Forest soil microbial communities from Buena Vista Peninsula, Colon Province, Panama.</title>
        <authorList>
            <person name="Bouskill N."/>
        </authorList>
    </citation>
    <scope>NUCLEOTIDE SEQUENCE [LARGE SCALE GENOMIC DNA]</scope>
    <source>
        <strain evidence="3 4">CFH S0262</strain>
    </source>
</reference>
<dbReference type="InterPro" id="IPR001387">
    <property type="entry name" value="Cro/C1-type_HTH"/>
</dbReference>
<dbReference type="PANTHER" id="PTHR46797:SF10">
    <property type="entry name" value="BLR1115 PROTEIN"/>
    <property type="match status" value="1"/>
</dbReference>
<dbReference type="InterPro" id="IPR050807">
    <property type="entry name" value="TransReg_Diox_bact_type"/>
</dbReference>
<dbReference type="CDD" id="cd00093">
    <property type="entry name" value="HTH_XRE"/>
    <property type="match status" value="1"/>
</dbReference>
<dbReference type="Pfam" id="PF01381">
    <property type="entry name" value="HTH_3"/>
    <property type="match status" value="1"/>
</dbReference>
<dbReference type="Proteomes" id="UP001160334">
    <property type="component" value="Unassembled WGS sequence"/>
</dbReference>
<evidence type="ECO:0000256" key="1">
    <source>
        <dbReference type="ARBA" id="ARBA00023125"/>
    </source>
</evidence>
<keyword evidence="1" id="KW-0238">DNA-binding</keyword>
<dbReference type="SUPFAM" id="SSF47413">
    <property type="entry name" value="lambda repressor-like DNA-binding domains"/>
    <property type="match status" value="1"/>
</dbReference>
<dbReference type="EMBL" id="JARXVC010000008">
    <property type="protein sequence ID" value="MDH6282047.1"/>
    <property type="molecule type" value="Genomic_DNA"/>
</dbReference>
<accession>A0ABT6MCJ7</accession>
<dbReference type="PANTHER" id="PTHR46797">
    <property type="entry name" value="HTH-TYPE TRANSCRIPTIONAL REGULATOR"/>
    <property type="match status" value="1"/>
</dbReference>
<dbReference type="PROSITE" id="PS50943">
    <property type="entry name" value="HTH_CROC1"/>
    <property type="match status" value="1"/>
</dbReference>
<dbReference type="Pfam" id="PF07883">
    <property type="entry name" value="Cupin_2"/>
    <property type="match status" value="1"/>
</dbReference>
<name>A0ABT6MCJ7_9NOCA</name>
<sequence length="206" mass="22318">MTTIEHMNLEALGDRVQQARRAADLTLAEAAARSDVSVSMISAIERGAKAPTVVVLDRIARGLGVDLAALITGDERDRTVLRRAADHDVAHEDGGWTRRVLTPVVPGVNFEWMEIVLPAGCDAGEFPAYAPNSHEFVHVVDGELTVGVGDRSWTLGAGDTLYFEADVAHRFTNDGQSPCRYFVAAMIMRARTPGSRGRMRPAPPAR</sequence>
<proteinExistence type="predicted"/>
<dbReference type="InterPro" id="IPR010982">
    <property type="entry name" value="Lambda_DNA-bd_dom_sf"/>
</dbReference>